<proteinExistence type="predicted"/>
<gene>
    <name evidence="2" type="ORF">ABIQ69_15420</name>
</gene>
<keyword evidence="1" id="KW-0472">Membrane</keyword>
<dbReference type="AlphaFoldDB" id="A0AAU7W735"/>
<organism evidence="2">
    <name type="scientific">Agromyces sp. G08B096</name>
    <dbReference type="NCBI Taxonomy" id="3156399"/>
    <lineage>
        <taxon>Bacteria</taxon>
        <taxon>Bacillati</taxon>
        <taxon>Actinomycetota</taxon>
        <taxon>Actinomycetes</taxon>
        <taxon>Micrococcales</taxon>
        <taxon>Microbacteriaceae</taxon>
        <taxon>Agromyces</taxon>
    </lineage>
</organism>
<dbReference type="EMBL" id="CP158374">
    <property type="protein sequence ID" value="XBX81987.1"/>
    <property type="molecule type" value="Genomic_DNA"/>
</dbReference>
<sequence length="76" mass="8207">MTGSTDERPSIGKVYDAINAVKTDVAVIVAQLTMINAGRDDHERRIRALERRSWSFAGVAAIAGAVLARVADQIIK</sequence>
<reference evidence="2" key="1">
    <citation type="submission" date="2024-05" db="EMBL/GenBank/DDBJ databases">
        <authorList>
            <person name="Yu L."/>
        </authorList>
    </citation>
    <scope>NUCLEOTIDE SEQUENCE</scope>
    <source>
        <strain evidence="2">G08B096</strain>
    </source>
</reference>
<protein>
    <submittedName>
        <fullName evidence="2">Uncharacterized protein</fullName>
    </submittedName>
</protein>
<evidence type="ECO:0000313" key="2">
    <source>
        <dbReference type="EMBL" id="XBX81987.1"/>
    </source>
</evidence>
<dbReference type="RefSeq" id="WP_350348008.1">
    <property type="nucleotide sequence ID" value="NZ_CP158374.1"/>
</dbReference>
<name>A0AAU7W735_9MICO</name>
<feature type="transmembrane region" description="Helical" evidence="1">
    <location>
        <begin position="54"/>
        <end position="71"/>
    </location>
</feature>
<keyword evidence="1" id="KW-1133">Transmembrane helix</keyword>
<keyword evidence="1" id="KW-0812">Transmembrane</keyword>
<evidence type="ECO:0000256" key="1">
    <source>
        <dbReference type="SAM" id="Phobius"/>
    </source>
</evidence>
<accession>A0AAU7W735</accession>